<evidence type="ECO:0000313" key="2">
    <source>
        <dbReference type="Proteomes" id="UP001157502"/>
    </source>
</evidence>
<reference evidence="1" key="1">
    <citation type="submission" date="2021-05" db="EMBL/GenBank/DDBJ databases">
        <authorList>
            <person name="Pan Q."/>
            <person name="Jouanno E."/>
            <person name="Zahm M."/>
            <person name="Klopp C."/>
            <person name="Cabau C."/>
            <person name="Louis A."/>
            <person name="Berthelot C."/>
            <person name="Parey E."/>
            <person name="Roest Crollius H."/>
            <person name="Montfort J."/>
            <person name="Robinson-Rechavi M."/>
            <person name="Bouchez O."/>
            <person name="Lampietro C."/>
            <person name="Lopez Roques C."/>
            <person name="Donnadieu C."/>
            <person name="Postlethwait J."/>
            <person name="Bobe J."/>
            <person name="Dillon D."/>
            <person name="Chandos A."/>
            <person name="von Hippel F."/>
            <person name="Guiguen Y."/>
        </authorList>
    </citation>
    <scope>NUCLEOTIDE SEQUENCE</scope>
    <source>
        <strain evidence="1">YG-Jan2019</strain>
    </source>
</reference>
<sequence>MVQIDQRVVRRLWFEVKPKARLSRWACFISLGPGAHGIDDPSTSAEASSPDRPNQCGPNLNNMAMTV</sequence>
<name>A0ACC2FET5_DALPE</name>
<protein>
    <submittedName>
        <fullName evidence="1">Uncharacterized protein</fullName>
    </submittedName>
</protein>
<proteinExistence type="predicted"/>
<comment type="caution">
    <text evidence="1">The sequence shown here is derived from an EMBL/GenBank/DDBJ whole genome shotgun (WGS) entry which is preliminary data.</text>
</comment>
<evidence type="ECO:0000313" key="1">
    <source>
        <dbReference type="EMBL" id="KAJ7989860.1"/>
    </source>
</evidence>
<organism evidence="1 2">
    <name type="scientific">Dallia pectoralis</name>
    <name type="common">Alaska blackfish</name>
    <dbReference type="NCBI Taxonomy" id="75939"/>
    <lineage>
        <taxon>Eukaryota</taxon>
        <taxon>Metazoa</taxon>
        <taxon>Chordata</taxon>
        <taxon>Craniata</taxon>
        <taxon>Vertebrata</taxon>
        <taxon>Euteleostomi</taxon>
        <taxon>Actinopterygii</taxon>
        <taxon>Neopterygii</taxon>
        <taxon>Teleostei</taxon>
        <taxon>Protacanthopterygii</taxon>
        <taxon>Esociformes</taxon>
        <taxon>Umbridae</taxon>
        <taxon>Dallia</taxon>
    </lineage>
</organism>
<gene>
    <name evidence="1" type="ORF">DPEC_G00308860</name>
</gene>
<keyword evidence="2" id="KW-1185">Reference proteome</keyword>
<dbReference type="Proteomes" id="UP001157502">
    <property type="component" value="Chromosome 29"/>
</dbReference>
<accession>A0ACC2FET5</accession>
<dbReference type="EMBL" id="CM055756">
    <property type="protein sequence ID" value="KAJ7989860.1"/>
    <property type="molecule type" value="Genomic_DNA"/>
</dbReference>